<dbReference type="AlphaFoldDB" id="A0A9D4I899"/>
<dbReference type="EMBL" id="JAIWYP010000010">
    <property type="protein sequence ID" value="KAH3750372.1"/>
    <property type="molecule type" value="Genomic_DNA"/>
</dbReference>
<evidence type="ECO:0000313" key="1">
    <source>
        <dbReference type="EMBL" id="KAH3750372.1"/>
    </source>
</evidence>
<accession>A0A9D4I899</accession>
<name>A0A9D4I899_DREPO</name>
<reference evidence="1" key="1">
    <citation type="journal article" date="2019" name="bioRxiv">
        <title>The Genome of the Zebra Mussel, Dreissena polymorpha: A Resource for Invasive Species Research.</title>
        <authorList>
            <person name="McCartney M.A."/>
            <person name="Auch B."/>
            <person name="Kono T."/>
            <person name="Mallez S."/>
            <person name="Zhang Y."/>
            <person name="Obille A."/>
            <person name="Becker A."/>
            <person name="Abrahante J.E."/>
            <person name="Garbe J."/>
            <person name="Badalamenti J.P."/>
            <person name="Herman A."/>
            <person name="Mangelson H."/>
            <person name="Liachko I."/>
            <person name="Sullivan S."/>
            <person name="Sone E.D."/>
            <person name="Koren S."/>
            <person name="Silverstein K.A.T."/>
            <person name="Beckman K.B."/>
            <person name="Gohl D.M."/>
        </authorList>
    </citation>
    <scope>NUCLEOTIDE SEQUENCE</scope>
    <source>
        <strain evidence="1">Duluth1</strain>
        <tissue evidence="1">Whole animal</tissue>
    </source>
</reference>
<dbReference type="Proteomes" id="UP000828390">
    <property type="component" value="Unassembled WGS sequence"/>
</dbReference>
<organism evidence="1 2">
    <name type="scientific">Dreissena polymorpha</name>
    <name type="common">Zebra mussel</name>
    <name type="synonym">Mytilus polymorpha</name>
    <dbReference type="NCBI Taxonomy" id="45954"/>
    <lineage>
        <taxon>Eukaryota</taxon>
        <taxon>Metazoa</taxon>
        <taxon>Spiralia</taxon>
        <taxon>Lophotrochozoa</taxon>
        <taxon>Mollusca</taxon>
        <taxon>Bivalvia</taxon>
        <taxon>Autobranchia</taxon>
        <taxon>Heteroconchia</taxon>
        <taxon>Euheterodonta</taxon>
        <taxon>Imparidentia</taxon>
        <taxon>Neoheterodontei</taxon>
        <taxon>Myida</taxon>
        <taxon>Dreissenoidea</taxon>
        <taxon>Dreissenidae</taxon>
        <taxon>Dreissena</taxon>
    </lineage>
</organism>
<protein>
    <submittedName>
        <fullName evidence="1">Uncharacterized protein</fullName>
    </submittedName>
</protein>
<reference evidence="1" key="2">
    <citation type="submission" date="2020-11" db="EMBL/GenBank/DDBJ databases">
        <authorList>
            <person name="McCartney M.A."/>
            <person name="Auch B."/>
            <person name="Kono T."/>
            <person name="Mallez S."/>
            <person name="Becker A."/>
            <person name="Gohl D.M."/>
            <person name="Silverstein K.A.T."/>
            <person name="Koren S."/>
            <person name="Bechman K.B."/>
            <person name="Herman A."/>
            <person name="Abrahante J.E."/>
            <person name="Garbe J."/>
        </authorList>
    </citation>
    <scope>NUCLEOTIDE SEQUENCE</scope>
    <source>
        <strain evidence="1">Duluth1</strain>
        <tissue evidence="1">Whole animal</tissue>
    </source>
</reference>
<gene>
    <name evidence="1" type="ORF">DPMN_184893</name>
</gene>
<keyword evidence="2" id="KW-1185">Reference proteome</keyword>
<evidence type="ECO:0000313" key="2">
    <source>
        <dbReference type="Proteomes" id="UP000828390"/>
    </source>
</evidence>
<proteinExistence type="predicted"/>
<comment type="caution">
    <text evidence="1">The sequence shown here is derived from an EMBL/GenBank/DDBJ whole genome shotgun (WGS) entry which is preliminary data.</text>
</comment>
<sequence>MVVVAGQGRHICTFDSQATYPQFLFATGDDYVAPQTMAGISKADVFAIFIK</sequence>